<dbReference type="InterPro" id="IPR006683">
    <property type="entry name" value="Thioestr_dom"/>
</dbReference>
<dbReference type="RefSeq" id="WP_044833509.1">
    <property type="nucleotide sequence ID" value="NZ_CP059735.1"/>
</dbReference>
<keyword evidence="3" id="KW-1185">Reference proteome</keyword>
<dbReference type="EMBL" id="CP059735">
    <property type="protein sequence ID" value="WDE01058.1"/>
    <property type="molecule type" value="Genomic_DNA"/>
</dbReference>
<organism evidence="2 3">
    <name type="scientific">Thalassomonas actiniarum</name>
    <dbReference type="NCBI Taxonomy" id="485447"/>
    <lineage>
        <taxon>Bacteria</taxon>
        <taxon>Pseudomonadati</taxon>
        <taxon>Pseudomonadota</taxon>
        <taxon>Gammaproteobacteria</taxon>
        <taxon>Alteromonadales</taxon>
        <taxon>Colwelliaceae</taxon>
        <taxon>Thalassomonas</taxon>
    </lineage>
</organism>
<dbReference type="KEGG" id="tact:SG35_010720"/>
<feature type="domain" description="Thioesterase" evidence="1">
    <location>
        <begin position="44"/>
        <end position="120"/>
    </location>
</feature>
<dbReference type="GO" id="GO:0016790">
    <property type="term" value="F:thiolester hydrolase activity"/>
    <property type="evidence" value="ECO:0007669"/>
    <property type="project" value="UniProtKB-ARBA"/>
</dbReference>
<dbReference type="SUPFAM" id="SSF54637">
    <property type="entry name" value="Thioesterase/thiol ester dehydrase-isomerase"/>
    <property type="match status" value="1"/>
</dbReference>
<dbReference type="Proteomes" id="UP000032568">
    <property type="component" value="Chromosome"/>
</dbReference>
<dbReference type="CDD" id="cd03443">
    <property type="entry name" value="PaaI_thioesterase"/>
    <property type="match status" value="1"/>
</dbReference>
<protein>
    <submittedName>
        <fullName evidence="2">PaaI family thioesterase</fullName>
    </submittedName>
</protein>
<sequence>MATKAELTHFFQTDFPQADFLIDSVGEKSATIRKKINQGHLRPGGTVSGPVLMELADAALYVTILSEIGLVAHAVTTNLNINFLRKPSAEKDITAKCTLIKLGKVLAIGEVSIYSGDSPEPVAHAVGTYSIPPVK</sequence>
<dbReference type="AlphaFoldDB" id="A0AAE9YX19"/>
<proteinExistence type="predicted"/>
<dbReference type="Gene3D" id="3.10.129.10">
    <property type="entry name" value="Hotdog Thioesterase"/>
    <property type="match status" value="1"/>
</dbReference>
<evidence type="ECO:0000313" key="3">
    <source>
        <dbReference type="Proteomes" id="UP000032568"/>
    </source>
</evidence>
<evidence type="ECO:0000259" key="1">
    <source>
        <dbReference type="Pfam" id="PF03061"/>
    </source>
</evidence>
<name>A0AAE9YX19_9GAMM</name>
<reference evidence="2 3" key="2">
    <citation type="journal article" date="2022" name="Mar. Drugs">
        <title>Bioassay-Guided Fractionation Leads to the Detection of Cholic Acid Generated by the Rare Thalassomonas sp.</title>
        <authorList>
            <person name="Pheiffer F."/>
            <person name="Schneider Y.K."/>
            <person name="Hansen E.H."/>
            <person name="Andersen J.H."/>
            <person name="Isaksson J."/>
            <person name="Busche T."/>
            <person name="R C."/>
            <person name="Kalinowski J."/>
            <person name="Zyl L.V."/>
            <person name="Trindade M."/>
        </authorList>
    </citation>
    <scope>NUCLEOTIDE SEQUENCE [LARGE SCALE GENOMIC DNA]</scope>
    <source>
        <strain evidence="2 3">A5K-106</strain>
    </source>
</reference>
<gene>
    <name evidence="2" type="ORF">SG35_010720</name>
</gene>
<evidence type="ECO:0000313" key="2">
    <source>
        <dbReference type="EMBL" id="WDE01058.1"/>
    </source>
</evidence>
<accession>A0AAE9YX19</accession>
<dbReference type="Pfam" id="PF03061">
    <property type="entry name" value="4HBT"/>
    <property type="match status" value="1"/>
</dbReference>
<reference evidence="2 3" key="1">
    <citation type="journal article" date="2015" name="Genome Announc.">
        <title>Draft Genome Sequences of Marine Isolates of Thalassomonas viridans and Thalassomonas actiniarum.</title>
        <authorList>
            <person name="Olonade I."/>
            <person name="van Zyl L.J."/>
            <person name="Trindade M."/>
        </authorList>
    </citation>
    <scope>NUCLEOTIDE SEQUENCE [LARGE SCALE GENOMIC DNA]</scope>
    <source>
        <strain evidence="2 3">A5K-106</strain>
    </source>
</reference>
<dbReference type="InterPro" id="IPR029069">
    <property type="entry name" value="HotDog_dom_sf"/>
</dbReference>